<accession>A0A1B0BKY2</accession>
<reference evidence="2" key="1">
    <citation type="submission" date="2015-01" db="EMBL/GenBank/DDBJ databases">
        <authorList>
            <person name="Aksoy S."/>
            <person name="Warren W."/>
            <person name="Wilson R.K."/>
        </authorList>
    </citation>
    <scope>NUCLEOTIDE SEQUENCE [LARGE SCALE GENOMIC DNA]</scope>
    <source>
        <strain evidence="2">IAEA</strain>
    </source>
</reference>
<protein>
    <submittedName>
        <fullName evidence="1">Uncharacterized protein</fullName>
    </submittedName>
</protein>
<organism evidence="1 2">
    <name type="scientific">Glossina palpalis gambiensis</name>
    <dbReference type="NCBI Taxonomy" id="67801"/>
    <lineage>
        <taxon>Eukaryota</taxon>
        <taxon>Metazoa</taxon>
        <taxon>Ecdysozoa</taxon>
        <taxon>Arthropoda</taxon>
        <taxon>Hexapoda</taxon>
        <taxon>Insecta</taxon>
        <taxon>Pterygota</taxon>
        <taxon>Neoptera</taxon>
        <taxon>Endopterygota</taxon>
        <taxon>Diptera</taxon>
        <taxon>Brachycera</taxon>
        <taxon>Muscomorpha</taxon>
        <taxon>Hippoboscoidea</taxon>
        <taxon>Glossinidae</taxon>
        <taxon>Glossina</taxon>
    </lineage>
</organism>
<dbReference type="Proteomes" id="UP000092460">
    <property type="component" value="Unassembled WGS sequence"/>
</dbReference>
<evidence type="ECO:0000313" key="1">
    <source>
        <dbReference type="EnsemblMetazoa" id="GPPI033397-PA"/>
    </source>
</evidence>
<dbReference type="AlphaFoldDB" id="A0A1B0BKY2"/>
<name>A0A1B0BKY2_9MUSC</name>
<reference evidence="1" key="2">
    <citation type="submission" date="2020-05" db="UniProtKB">
        <authorList>
            <consortium name="EnsemblMetazoa"/>
        </authorList>
    </citation>
    <scope>IDENTIFICATION</scope>
    <source>
        <strain evidence="1">IAEA</strain>
    </source>
</reference>
<keyword evidence="2" id="KW-1185">Reference proteome</keyword>
<dbReference type="EnsemblMetazoa" id="GPPI033397-RA">
    <property type="protein sequence ID" value="GPPI033397-PA"/>
    <property type="gene ID" value="GPPI033397"/>
</dbReference>
<dbReference type="EMBL" id="JXJN01016121">
    <property type="status" value="NOT_ANNOTATED_CDS"/>
    <property type="molecule type" value="Genomic_DNA"/>
</dbReference>
<sequence length="156" mass="17281">MLEHFLDLNTSTLVNQCDQKPYLAEPILSRQPKAGRDEANGLDCLESLQANHGDNCIIATITHKIAFITLVLEKTKTIVLEATHVGIATGLDALVNELKSGSVTLRRCRRKTGTNEALQEMFQILEISQQQNHEKETSIALTSNCNAKLSLTFFNT</sequence>
<proteinExistence type="predicted"/>
<dbReference type="VEuPathDB" id="VectorBase:GPPI033397"/>
<evidence type="ECO:0000313" key="2">
    <source>
        <dbReference type="Proteomes" id="UP000092460"/>
    </source>
</evidence>